<gene>
    <name evidence="3" type="ORF">KFL_000450160</name>
</gene>
<feature type="compositionally biased region" description="Low complexity" evidence="1">
    <location>
        <begin position="93"/>
        <end position="110"/>
    </location>
</feature>
<evidence type="ECO:0000313" key="4">
    <source>
        <dbReference type="Proteomes" id="UP000054558"/>
    </source>
</evidence>
<feature type="domain" description="WW" evidence="2">
    <location>
        <begin position="514"/>
        <end position="548"/>
    </location>
</feature>
<evidence type="ECO:0000259" key="2">
    <source>
        <dbReference type="PROSITE" id="PS50020"/>
    </source>
</evidence>
<name>A0A1Y1HN49_KLENI</name>
<dbReference type="AlphaFoldDB" id="A0A1Y1HN49"/>
<proteinExistence type="predicted"/>
<evidence type="ECO:0000313" key="3">
    <source>
        <dbReference type="EMBL" id="GAQ80060.1"/>
    </source>
</evidence>
<keyword evidence="4" id="KW-1185">Reference proteome</keyword>
<feature type="region of interest" description="Disordered" evidence="1">
    <location>
        <begin position="93"/>
        <end position="151"/>
    </location>
</feature>
<accession>A0A1Y1HN49</accession>
<sequence>MEARLKEKQALSEVIRIGLNRAQDLELLCQIQSAAFENPSLARQVAAECNLREEWRCTREAAVLQQMEGLSFATAEEDLGHLLADKARSLLQRSPSGASLRSSSASLRAPCTRDSSPYRTARQNRSPLQIRNGPQSPDVGRRRVSKKDARVLEEGSVNRSVSPLLRASRDPQVLALVQLHKTLLHGLKRHAACAGESAAHVALEEHVRAAQAHFAASLADVTQALADVSPGRPESKLGAAAFAFGDLGLPAALVARLVDLRRQQAARTVQRGVRKWSSDRRREAGEEELIQRQEAFRQNRAAQRIQDAFRTDWRKQRTRLAVVRSVRLRTSAGKIQRAFRCLLRRRRAACKHLDRVAAQRAALRQWKADRKIDILRQRAESAALKRGEEKRRWFAAVRIQSAVRRIWAKRDARRRRWAVGVLQKWARGWGVRRNMWWHRAVKQMRERRREAARVKARKQAIAQSWTAADRALTRLAALQADVRRTRDAIEREKAGFAAQWARWLEGLERSASAQPLPRGWLRQRTSSTGKEGYVNTRTAESQALHPALVGLLPEIEVQRAKGQEGFRARLAALEARLAPLEEAAEVERNDVLNIEMLRALVTCT</sequence>
<evidence type="ECO:0000256" key="1">
    <source>
        <dbReference type="SAM" id="MobiDB-lite"/>
    </source>
</evidence>
<dbReference type="Proteomes" id="UP000054558">
    <property type="component" value="Unassembled WGS sequence"/>
</dbReference>
<dbReference type="OrthoDB" id="543685at2759"/>
<dbReference type="EMBL" id="DF236994">
    <property type="protein sequence ID" value="GAQ80060.1"/>
    <property type="molecule type" value="Genomic_DNA"/>
</dbReference>
<dbReference type="PROSITE" id="PS50020">
    <property type="entry name" value="WW_DOMAIN_2"/>
    <property type="match status" value="1"/>
</dbReference>
<organism evidence="3 4">
    <name type="scientific">Klebsormidium nitens</name>
    <name type="common">Green alga</name>
    <name type="synonym">Ulothrix nitens</name>
    <dbReference type="NCBI Taxonomy" id="105231"/>
    <lineage>
        <taxon>Eukaryota</taxon>
        <taxon>Viridiplantae</taxon>
        <taxon>Streptophyta</taxon>
        <taxon>Klebsormidiophyceae</taxon>
        <taxon>Klebsormidiales</taxon>
        <taxon>Klebsormidiaceae</taxon>
        <taxon>Klebsormidium</taxon>
    </lineage>
</organism>
<protein>
    <recommendedName>
        <fullName evidence="2">WW domain-containing protein</fullName>
    </recommendedName>
</protein>
<dbReference type="InterPro" id="IPR001202">
    <property type="entry name" value="WW_dom"/>
</dbReference>
<reference evidence="3 4" key="1">
    <citation type="journal article" date="2014" name="Nat. Commun.">
        <title>Klebsormidium flaccidum genome reveals primary factors for plant terrestrial adaptation.</title>
        <authorList>
            <person name="Hori K."/>
            <person name="Maruyama F."/>
            <person name="Fujisawa T."/>
            <person name="Togashi T."/>
            <person name="Yamamoto N."/>
            <person name="Seo M."/>
            <person name="Sato S."/>
            <person name="Yamada T."/>
            <person name="Mori H."/>
            <person name="Tajima N."/>
            <person name="Moriyama T."/>
            <person name="Ikeuchi M."/>
            <person name="Watanabe M."/>
            <person name="Wada H."/>
            <person name="Kobayashi K."/>
            <person name="Saito M."/>
            <person name="Masuda T."/>
            <person name="Sasaki-Sekimoto Y."/>
            <person name="Mashiguchi K."/>
            <person name="Awai K."/>
            <person name="Shimojima M."/>
            <person name="Masuda S."/>
            <person name="Iwai M."/>
            <person name="Nobusawa T."/>
            <person name="Narise T."/>
            <person name="Kondo S."/>
            <person name="Saito H."/>
            <person name="Sato R."/>
            <person name="Murakawa M."/>
            <person name="Ihara Y."/>
            <person name="Oshima-Yamada Y."/>
            <person name="Ohtaka K."/>
            <person name="Satoh M."/>
            <person name="Sonobe K."/>
            <person name="Ishii M."/>
            <person name="Ohtani R."/>
            <person name="Kanamori-Sato M."/>
            <person name="Honoki R."/>
            <person name="Miyazaki D."/>
            <person name="Mochizuki H."/>
            <person name="Umetsu J."/>
            <person name="Higashi K."/>
            <person name="Shibata D."/>
            <person name="Kamiya Y."/>
            <person name="Sato N."/>
            <person name="Nakamura Y."/>
            <person name="Tabata S."/>
            <person name="Ida S."/>
            <person name="Kurokawa K."/>
            <person name="Ohta H."/>
        </authorList>
    </citation>
    <scope>NUCLEOTIDE SEQUENCE [LARGE SCALE GENOMIC DNA]</scope>
    <source>
        <strain evidence="3 4">NIES-2285</strain>
    </source>
</reference>
<feature type="compositionally biased region" description="Polar residues" evidence="1">
    <location>
        <begin position="113"/>
        <end position="135"/>
    </location>
</feature>